<evidence type="ECO:0000313" key="3">
    <source>
        <dbReference type="EMBL" id="MBT1685020.1"/>
    </source>
</evidence>
<feature type="chain" id="PRO_5042962982" evidence="1">
    <location>
        <begin position="24"/>
        <end position="2075"/>
    </location>
</feature>
<evidence type="ECO:0000313" key="4">
    <source>
        <dbReference type="Proteomes" id="UP001319180"/>
    </source>
</evidence>
<evidence type="ECO:0000256" key="1">
    <source>
        <dbReference type="SAM" id="SignalP"/>
    </source>
</evidence>
<dbReference type="InterPro" id="IPR013783">
    <property type="entry name" value="Ig-like_fold"/>
</dbReference>
<dbReference type="Gene3D" id="2.60.40.10">
    <property type="entry name" value="Immunoglobulins"/>
    <property type="match status" value="3"/>
</dbReference>
<dbReference type="Pfam" id="PF18962">
    <property type="entry name" value="Por_Secre_tail"/>
    <property type="match status" value="1"/>
</dbReference>
<organism evidence="3 4">
    <name type="scientific">Dawidia soli</name>
    <dbReference type="NCBI Taxonomy" id="2782352"/>
    <lineage>
        <taxon>Bacteria</taxon>
        <taxon>Pseudomonadati</taxon>
        <taxon>Bacteroidota</taxon>
        <taxon>Cytophagia</taxon>
        <taxon>Cytophagales</taxon>
        <taxon>Chryseotaleaceae</taxon>
        <taxon>Dawidia</taxon>
    </lineage>
</organism>
<dbReference type="Proteomes" id="UP001319180">
    <property type="component" value="Unassembled WGS sequence"/>
</dbReference>
<dbReference type="SUPFAM" id="SSF49265">
    <property type="entry name" value="Fibronectin type III"/>
    <property type="match status" value="2"/>
</dbReference>
<dbReference type="InterPro" id="IPR003961">
    <property type="entry name" value="FN3_dom"/>
</dbReference>
<protein>
    <submittedName>
        <fullName evidence="3">T9SS type A sorting domain-containing protein</fullName>
    </submittedName>
</protein>
<feature type="domain" description="Fibronectin type-III" evidence="2">
    <location>
        <begin position="26"/>
        <end position="124"/>
    </location>
</feature>
<gene>
    <name evidence="3" type="ORF">KK078_00555</name>
</gene>
<feature type="signal peptide" evidence="1">
    <location>
        <begin position="1"/>
        <end position="23"/>
    </location>
</feature>
<dbReference type="InterPro" id="IPR026444">
    <property type="entry name" value="Secre_tail"/>
</dbReference>
<dbReference type="SMART" id="SM00060">
    <property type="entry name" value="FN3"/>
    <property type="match status" value="2"/>
</dbReference>
<evidence type="ECO:0000259" key="2">
    <source>
        <dbReference type="SMART" id="SM00060"/>
    </source>
</evidence>
<feature type="domain" description="Fibronectin type-III" evidence="2">
    <location>
        <begin position="243"/>
        <end position="342"/>
    </location>
</feature>
<keyword evidence="1" id="KW-0732">Signal</keyword>
<name>A0AAP2D6P1_9BACT</name>
<dbReference type="InterPro" id="IPR036116">
    <property type="entry name" value="FN3_sf"/>
</dbReference>
<sequence length="2075" mass="217835">MYHSTLRRCFTVLLALTGLSAFAQPANYPTGLVATTLSATSIRIDWVGSAGSPAPTNYVIYVKSSTGTITPPTDGTLLPNDASYGDGAGFEHVAAAASTFTFNGLPTDETFTFVIYPYITGGTPDPDYKTDGTAPSVTGSTKAPVMVSTTPASNITVNSADLGGEVGSAPNNITERGTVWKNGSGVTLGDNKLAEGGTGTGTFTDNRGSLPSGVRIYYRAYATNAVGTTLSPEASFFTYSTAPVSQPSITAEAQSTTEIRLTFPAASTISSAVGYIILRTTGSAPTAASIQDGIAPGSLNLNGATLVTTITNTSTTTYTNTGLTPNTRYYYAAVPFNWNGTDPETYNYRGGAFNTDDDVTLSSASTVVFTNGSTASTPIAYRTYQNGNLNNDGSNSIQLATFQLRDGGASNNDADTKPTLLKSITFSITNAANLRRVALYNGTTEITGTEQDAANTVTFTANSAIQANDNGNTSFSIRATFKTSVTDNQTIHFTVTGVTTDPGTPGSNFAAANGGGAASSPSTDNKINVVASKFLYTSIPGTPLSTGTDFDLIVHAVDGGPYNNRDLDYNKQVTLEVSGGTGTLQPGGTNMTPHLLNGEYEWSNVSFAVAGTYALRVTDDNYNPDPDLNEVSGNVTITSAGVNITPPPSTLNLCFGGIAQPLGNIVIAETDVTDFSNSGTVSLALPPGFVFDQTVTTQPTISPAGNADISSPSNLSYPATNVVEFSYTVSGMDKLSTITITGLKVRYTGTTASSGNITRLGGTANIAGDQVSDAKSHGAVSAASGTAPSPFTFTVAALAGEVPVAPTQKRFSKSANAVRLIGQPAGGVFSGPGVTFTSGEYRFNPSTLSADTYTITYTYKDGTAQQCEFVHTEDFEVYVTNITNLELEYCNNAAQSPALSVSPSYITSKYGAGYSFQKFVYFDPSVGQTDITVPATNIFDPKQAVYQPIYAQTATIYGTYGIWIGFVVSNGVSTFPEWQLVPIKQAPAVNFFIPKTQFCSNEAPVILTGDPANSDTPTDDFFTATGTAVTSVTSSGTPRVWSFNPASVTGVTTATPVTFNLTYTYRDPNTGCQNTSAPQSIKVSARPPIVPTASITPGTSIEVCQGGTIGSFAATEITGTSYFWYSNNPPTTLVGAGNTFVPPVSNLIVGTANFYVTQSINGCESTQAPRSLSVQVKASPAAPAADFNREYCQFQNIPSSELQVTGTAVKWYDANNVLIHTGGSPSAANLEIDNTVPGPYGFFVTQTVAGCEGARTKVGVTVKPLPNLDILPTTGDPLKICVTGGAQTYQATDNGAAASNGTWSGTGITSALVPNAAAGTVQLNAAVLSPGDYTLHLVYQNPVTSCSNTKDLALRVLPTIDPDYSIGTACNGFPVSITNNSTIVPANATATIASTSWIFGDGASLVAGSGAIPAGTNNGKTTGTYFSPDHIFNGMGNFLAQFTMVTSDGCVITPPQIPITINPIPDGFFGWRNVCVDPSGGSDTEFLAGTSNITEANIQSYDWTFAKHNLLAIGSAGTGKAPHVNYTSVGADTVRLIITTTASCKDTIQKPVYMVPSFGLVTEETAYTQDFNGTADGWIAGGVRSSWAHGHPAGTTVNVDASANGQGDAWDTNLTGTSNAGEQSWVMSRCFDFSQAEKPIFSFDIWSDTPAGNDGAVLQYNTSGRIEDESEWQVVGQIGQGVNWYDESGISSRPGNQAANDLGWTGAYGAWKTATFKLDNLIGQPNVVFRIAFASNAPRREGFAFDNVFVGERTRTVLVENFTNSSAAGNGTAHNALFNNFSQGSQEIAKIQFHTAFPGSDPLNTLNAEINNARTAFYGITTSPTFSLDGNVVNTLPALEALYNERILTPSPIRLDVTMTKDGEVVKIKTTITNATTQVIPMTGVNVFTTVVEKTITDPAYLGSSGNAEFQYVAKEMLPTAAGVRITEDLAPMQTITLDDVVWSKRDLLTSGEGSVVVFVQSIEGGNKEVFQAKVIDATVEPDFVTGIEPAFGEQVRVYPNPARSEVNIDLPMKAAQDLPVSLVDGFGRTVYQQVFTRGDKRKTISTANFPDGVYILQLRSAEGGVMHRKLVITH</sequence>
<dbReference type="Gene3D" id="2.60.120.260">
    <property type="entry name" value="Galactose-binding domain-like"/>
    <property type="match status" value="1"/>
</dbReference>
<dbReference type="EMBL" id="JAHESC010000001">
    <property type="protein sequence ID" value="MBT1685020.1"/>
    <property type="molecule type" value="Genomic_DNA"/>
</dbReference>
<dbReference type="Pfam" id="PF19081">
    <property type="entry name" value="Ig_7"/>
    <property type="match status" value="1"/>
</dbReference>
<reference evidence="3 4" key="1">
    <citation type="submission" date="2021-05" db="EMBL/GenBank/DDBJ databases">
        <title>A Polyphasic approach of four new species of the genus Ohtaekwangia: Ohtaekwangia histidinii sp. nov., Ohtaekwangia cretensis sp. nov., Ohtaekwangia indiensis sp. nov., Ohtaekwangia reichenbachii sp. nov. from diverse environment.</title>
        <authorList>
            <person name="Octaviana S."/>
        </authorList>
    </citation>
    <scope>NUCLEOTIDE SEQUENCE [LARGE SCALE GENOMIC DNA]</scope>
    <source>
        <strain evidence="3 4">PWU37</strain>
    </source>
</reference>
<dbReference type="NCBIfam" id="TIGR04183">
    <property type="entry name" value="Por_Secre_tail"/>
    <property type="match status" value="1"/>
</dbReference>
<comment type="caution">
    <text evidence="3">The sequence shown here is derived from an EMBL/GenBank/DDBJ whole genome shotgun (WGS) entry which is preliminary data.</text>
</comment>
<accession>A0AAP2D6P1</accession>
<dbReference type="InterPro" id="IPR035986">
    <property type="entry name" value="PKD_dom_sf"/>
</dbReference>
<dbReference type="SUPFAM" id="SSF49299">
    <property type="entry name" value="PKD domain"/>
    <property type="match status" value="1"/>
</dbReference>
<keyword evidence="4" id="KW-1185">Reference proteome</keyword>
<dbReference type="RefSeq" id="WP_254088274.1">
    <property type="nucleotide sequence ID" value="NZ_JAHESC010000001.1"/>
</dbReference>
<proteinExistence type="predicted"/>
<dbReference type="InterPro" id="IPR044023">
    <property type="entry name" value="Ig_7"/>
</dbReference>